<dbReference type="Pfam" id="PF02518">
    <property type="entry name" value="HATPase_c"/>
    <property type="match status" value="1"/>
</dbReference>
<proteinExistence type="predicted"/>
<dbReference type="Pfam" id="PF00989">
    <property type="entry name" value="PAS"/>
    <property type="match status" value="1"/>
</dbReference>
<evidence type="ECO:0000256" key="2">
    <source>
        <dbReference type="ARBA" id="ARBA00012438"/>
    </source>
</evidence>
<comment type="caution">
    <text evidence="12">The sequence shown here is derived from an EMBL/GenBank/DDBJ whole genome shotgun (WGS) entry which is preliminary data.</text>
</comment>
<evidence type="ECO:0000313" key="13">
    <source>
        <dbReference type="Proteomes" id="UP001158045"/>
    </source>
</evidence>
<dbReference type="PROSITE" id="PS50109">
    <property type="entry name" value="HIS_KIN"/>
    <property type="match status" value="1"/>
</dbReference>
<evidence type="ECO:0000259" key="10">
    <source>
        <dbReference type="PROSITE" id="PS50110"/>
    </source>
</evidence>
<keyword evidence="5" id="KW-0418">Kinase</keyword>
<dbReference type="Gene3D" id="1.10.287.130">
    <property type="match status" value="1"/>
</dbReference>
<feature type="domain" description="Histidine kinase" evidence="9">
    <location>
        <begin position="405"/>
        <end position="627"/>
    </location>
</feature>
<evidence type="ECO:0000256" key="5">
    <source>
        <dbReference type="ARBA" id="ARBA00022777"/>
    </source>
</evidence>
<dbReference type="SUPFAM" id="SSF52172">
    <property type="entry name" value="CheY-like"/>
    <property type="match status" value="1"/>
</dbReference>
<dbReference type="PROSITE" id="PS50112">
    <property type="entry name" value="PAS"/>
    <property type="match status" value="2"/>
</dbReference>
<dbReference type="SUPFAM" id="SSF55874">
    <property type="entry name" value="ATPase domain of HSP90 chaperone/DNA topoisomerase II/histidine kinase"/>
    <property type="match status" value="1"/>
</dbReference>
<sequence length="770" mass="86608">MKKNNLDYEMEYQFFVKNPTPILIISPEDGLIVDANFAACDFYGYSYQKIIKLRISDINTATIEEIKSEMEKTTHENRKFFNFQHRLASGEIREVEVHATSITVKNRQLIYSMVTDISQRMIQSDYLINQNRSQEMKLKLSEAKFQDIFDNTPAGIFSFDNRGNILECNHEFINLIGSSKEAILGLNIFQLPNLDIRDAISRCLEGNKSYYEGVYYSYTGQKESHVSAVFTPLFSHNKQVIGGLGLVNDISKLKEAEVEMFSQKTAFEALFKNSPIAIVQFDANHCARAINTAFTSVFGYTEQEVIGREVDELVASEKIRHRAKEYTSQVFRGESVRCTGQRTTKSGKDVMMDIVGVPIVIEGIVTGGFSLYTDISNEVETKMELIEAKLSAEKANQAKSHFLANMSHEIRTPMNGFIGMLQLLKKTKLDAEQMEYLRLADFSADALLMLVTDIMDYTKLEAERIKLEKITFDIYQLMDNLVALFSPSTIQKNIELTCNYSGDIPRYVVGDSFRLNQILSNLIGNAIKFTNSGSVEIGIKALETSENKIDMFEFFVKDTGIGIPADMIGHLFSRFTQVDESTTRNYGGTGLGLAITKGLVGLMGGEIRLESKIGVGSNFIFTCKLQPASVDSSFILKESKQVKFDKTNELKILVVDDDMTSRYLVDTIISKNGWLSVAASNGKDALILSQNEVFDLILMDCQMPGMDGYETCRQIRRDSKLNSKVPIIAMTALAMQGDYDKCMLAGMNGYITKPINFDKLIKLITETIQK</sequence>
<dbReference type="InterPro" id="IPR035965">
    <property type="entry name" value="PAS-like_dom_sf"/>
</dbReference>
<dbReference type="Proteomes" id="UP001158045">
    <property type="component" value="Unassembled WGS sequence"/>
</dbReference>
<dbReference type="SMART" id="SM00091">
    <property type="entry name" value="PAS"/>
    <property type="match status" value="3"/>
</dbReference>
<organism evidence="12 13">
    <name type="scientific">Fusibacter bizertensis</name>
    <dbReference type="NCBI Taxonomy" id="1488331"/>
    <lineage>
        <taxon>Bacteria</taxon>
        <taxon>Bacillati</taxon>
        <taxon>Bacillota</taxon>
        <taxon>Clostridia</taxon>
        <taxon>Eubacteriales</taxon>
        <taxon>Eubacteriales Family XII. Incertae Sedis</taxon>
        <taxon>Fusibacter</taxon>
    </lineage>
</organism>
<keyword evidence="4 8" id="KW-0597">Phosphoprotein</keyword>
<accession>A0ABT6NEK4</accession>
<dbReference type="Pfam" id="PF00512">
    <property type="entry name" value="HisKA"/>
    <property type="match status" value="1"/>
</dbReference>
<dbReference type="CDD" id="cd00130">
    <property type="entry name" value="PAS"/>
    <property type="match status" value="3"/>
</dbReference>
<evidence type="ECO:0000259" key="11">
    <source>
        <dbReference type="PROSITE" id="PS50112"/>
    </source>
</evidence>
<comment type="catalytic activity">
    <reaction evidence="1">
        <text>ATP + protein L-histidine = ADP + protein N-phospho-L-histidine.</text>
        <dbReference type="EC" id="2.7.13.3"/>
    </reaction>
</comment>
<dbReference type="EMBL" id="JARYZI010000007">
    <property type="protein sequence ID" value="MDH8678845.1"/>
    <property type="molecule type" value="Genomic_DNA"/>
</dbReference>
<dbReference type="InterPro" id="IPR013767">
    <property type="entry name" value="PAS_fold"/>
</dbReference>
<dbReference type="Pfam" id="PF00072">
    <property type="entry name" value="Response_reg"/>
    <property type="match status" value="1"/>
</dbReference>
<dbReference type="SMART" id="SM00387">
    <property type="entry name" value="HATPase_c"/>
    <property type="match status" value="1"/>
</dbReference>
<dbReference type="InterPro" id="IPR000014">
    <property type="entry name" value="PAS"/>
</dbReference>
<dbReference type="Gene3D" id="3.30.565.10">
    <property type="entry name" value="Histidine kinase-like ATPase, C-terminal domain"/>
    <property type="match status" value="1"/>
</dbReference>
<evidence type="ECO:0000313" key="12">
    <source>
        <dbReference type="EMBL" id="MDH8678845.1"/>
    </source>
</evidence>
<dbReference type="PROSITE" id="PS50110">
    <property type="entry name" value="RESPONSE_REGULATORY"/>
    <property type="match status" value="1"/>
</dbReference>
<dbReference type="SMART" id="SM00388">
    <property type="entry name" value="HisKA"/>
    <property type="match status" value="1"/>
</dbReference>
<dbReference type="EC" id="2.7.13.3" evidence="2"/>
<protein>
    <recommendedName>
        <fullName evidence="3">Stage 0 sporulation protein A homolog</fullName>
        <ecNumber evidence="2">2.7.13.3</ecNumber>
    </recommendedName>
</protein>
<gene>
    <name evidence="12" type="ORF">QE109_11835</name>
</gene>
<dbReference type="PANTHER" id="PTHR45339">
    <property type="entry name" value="HYBRID SIGNAL TRANSDUCTION HISTIDINE KINASE J"/>
    <property type="match status" value="1"/>
</dbReference>
<evidence type="ECO:0000256" key="1">
    <source>
        <dbReference type="ARBA" id="ARBA00000085"/>
    </source>
</evidence>
<dbReference type="CDD" id="cd17546">
    <property type="entry name" value="REC_hyHK_CKI1_RcsC-like"/>
    <property type="match status" value="1"/>
</dbReference>
<evidence type="ECO:0000259" key="9">
    <source>
        <dbReference type="PROSITE" id="PS50109"/>
    </source>
</evidence>
<evidence type="ECO:0000256" key="4">
    <source>
        <dbReference type="ARBA" id="ARBA00022553"/>
    </source>
</evidence>
<feature type="domain" description="Response regulatory" evidence="10">
    <location>
        <begin position="651"/>
        <end position="768"/>
    </location>
</feature>
<dbReference type="Gene3D" id="3.40.50.2300">
    <property type="match status" value="1"/>
</dbReference>
<keyword evidence="6" id="KW-0902">Two-component regulatory system</keyword>
<dbReference type="CDD" id="cd16922">
    <property type="entry name" value="HATPase_EvgS-ArcB-TorS-like"/>
    <property type="match status" value="1"/>
</dbReference>
<dbReference type="InterPro" id="IPR004358">
    <property type="entry name" value="Sig_transdc_His_kin-like_C"/>
</dbReference>
<keyword evidence="13" id="KW-1185">Reference proteome</keyword>
<dbReference type="InterPro" id="IPR036097">
    <property type="entry name" value="HisK_dim/P_sf"/>
</dbReference>
<dbReference type="Pfam" id="PF13426">
    <property type="entry name" value="PAS_9"/>
    <property type="match status" value="2"/>
</dbReference>
<dbReference type="InterPro" id="IPR036890">
    <property type="entry name" value="HATPase_C_sf"/>
</dbReference>
<dbReference type="CDD" id="cd00082">
    <property type="entry name" value="HisKA"/>
    <property type="match status" value="1"/>
</dbReference>
<dbReference type="InterPro" id="IPR005467">
    <property type="entry name" value="His_kinase_dom"/>
</dbReference>
<dbReference type="NCBIfam" id="TIGR00229">
    <property type="entry name" value="sensory_box"/>
    <property type="match status" value="3"/>
</dbReference>
<name>A0ABT6NEK4_9FIRM</name>
<dbReference type="SUPFAM" id="SSF47384">
    <property type="entry name" value="Homodimeric domain of signal transducing histidine kinase"/>
    <property type="match status" value="1"/>
</dbReference>
<dbReference type="Gene3D" id="3.30.450.20">
    <property type="entry name" value="PAS domain"/>
    <property type="match status" value="3"/>
</dbReference>
<reference evidence="12 13" key="1">
    <citation type="submission" date="2023-04" db="EMBL/GenBank/DDBJ databases">
        <title>Fusibacter bizertensis strain WBS, isolated from littoral bottom sediments of the Arctic seas - biochemical and genomic analysis.</title>
        <authorList>
            <person name="Brioukhanov A.L."/>
        </authorList>
    </citation>
    <scope>NUCLEOTIDE SEQUENCE [LARGE SCALE GENOMIC DNA]</scope>
    <source>
        <strain evidence="12 13">WBS</strain>
    </source>
</reference>
<dbReference type="InterPro" id="IPR003594">
    <property type="entry name" value="HATPase_dom"/>
</dbReference>
<evidence type="ECO:0000256" key="8">
    <source>
        <dbReference type="PROSITE-ProRule" id="PRU00169"/>
    </source>
</evidence>
<dbReference type="SUPFAM" id="SSF55785">
    <property type="entry name" value="PYP-like sensor domain (PAS domain)"/>
    <property type="match status" value="3"/>
</dbReference>
<dbReference type="PRINTS" id="PR00344">
    <property type="entry name" value="BCTRLSENSOR"/>
</dbReference>
<keyword evidence="5" id="KW-0808">Transferase</keyword>
<evidence type="ECO:0000256" key="3">
    <source>
        <dbReference type="ARBA" id="ARBA00018672"/>
    </source>
</evidence>
<feature type="modified residue" description="4-aspartylphosphate" evidence="8">
    <location>
        <position position="700"/>
    </location>
</feature>
<evidence type="ECO:0000256" key="7">
    <source>
        <dbReference type="ARBA" id="ARBA00024867"/>
    </source>
</evidence>
<dbReference type="InterPro" id="IPR011006">
    <property type="entry name" value="CheY-like_superfamily"/>
</dbReference>
<dbReference type="InterPro" id="IPR001789">
    <property type="entry name" value="Sig_transdc_resp-reg_receiver"/>
</dbReference>
<dbReference type="InterPro" id="IPR003661">
    <property type="entry name" value="HisK_dim/P_dom"/>
</dbReference>
<feature type="domain" description="PAS" evidence="11">
    <location>
        <begin position="141"/>
        <end position="185"/>
    </location>
</feature>
<feature type="domain" description="PAS" evidence="11">
    <location>
        <begin position="263"/>
        <end position="334"/>
    </location>
</feature>
<comment type="function">
    <text evidence="7">May play the central regulatory role in sporulation. It may be an element of the effector pathway responsible for the activation of sporulation genes in response to nutritional stress. Spo0A may act in concert with spo0H (a sigma factor) to control the expression of some genes that are critical to the sporulation process.</text>
</comment>
<evidence type="ECO:0000256" key="6">
    <source>
        <dbReference type="ARBA" id="ARBA00023012"/>
    </source>
</evidence>
<dbReference type="SMART" id="SM00448">
    <property type="entry name" value="REC"/>
    <property type="match status" value="1"/>
</dbReference>
<dbReference type="RefSeq" id="WP_281094733.1">
    <property type="nucleotide sequence ID" value="NZ_JARYZI010000007.1"/>
</dbReference>
<dbReference type="PANTHER" id="PTHR45339:SF1">
    <property type="entry name" value="HYBRID SIGNAL TRANSDUCTION HISTIDINE KINASE J"/>
    <property type="match status" value="1"/>
</dbReference>